<protein>
    <submittedName>
        <fullName evidence="4">Response regulator receiver domain protein</fullName>
    </submittedName>
</protein>
<dbReference type="AlphaFoldDB" id="A0A1Z4KR29"/>
<accession>A0A1Z4KR29</accession>
<gene>
    <name evidence="4" type="ORF">NIES23_42260</name>
</gene>
<feature type="domain" description="Response regulatory" evidence="3">
    <location>
        <begin position="33"/>
        <end position="158"/>
    </location>
</feature>
<dbReference type="InterPro" id="IPR001789">
    <property type="entry name" value="Sig_transdc_resp-reg_receiver"/>
</dbReference>
<evidence type="ECO:0000259" key="3">
    <source>
        <dbReference type="PROSITE" id="PS50110"/>
    </source>
</evidence>
<dbReference type="Pfam" id="PF00072">
    <property type="entry name" value="Response_reg"/>
    <property type="match status" value="1"/>
</dbReference>
<dbReference type="SUPFAM" id="SSF52172">
    <property type="entry name" value="CheY-like"/>
    <property type="match status" value="1"/>
</dbReference>
<dbReference type="Gene3D" id="3.40.50.2300">
    <property type="match status" value="1"/>
</dbReference>
<dbReference type="Proteomes" id="UP000217507">
    <property type="component" value="Chromosome"/>
</dbReference>
<feature type="modified residue" description="4-aspartylphosphate" evidence="2">
    <location>
        <position position="83"/>
    </location>
</feature>
<evidence type="ECO:0000256" key="1">
    <source>
        <dbReference type="ARBA" id="ARBA00022553"/>
    </source>
</evidence>
<dbReference type="PROSITE" id="PS50110">
    <property type="entry name" value="RESPONSE_REGULATORY"/>
    <property type="match status" value="1"/>
</dbReference>
<reference evidence="4 5" key="1">
    <citation type="submission" date="2017-06" db="EMBL/GenBank/DDBJ databases">
        <title>Genome sequencing of cyanobaciteial culture collection at National Institute for Environmental Studies (NIES).</title>
        <authorList>
            <person name="Hirose Y."/>
            <person name="Shimura Y."/>
            <person name="Fujisawa T."/>
            <person name="Nakamura Y."/>
            <person name="Kawachi M."/>
        </authorList>
    </citation>
    <scope>NUCLEOTIDE SEQUENCE [LARGE SCALE GENOMIC DNA]</scope>
    <source>
        <strain evidence="4 5">NIES-23</strain>
    </source>
</reference>
<dbReference type="PANTHER" id="PTHR44591:SF23">
    <property type="entry name" value="CHEY SUBFAMILY"/>
    <property type="match status" value="1"/>
</dbReference>
<evidence type="ECO:0000313" key="5">
    <source>
        <dbReference type="Proteomes" id="UP000217507"/>
    </source>
</evidence>
<dbReference type="PANTHER" id="PTHR44591">
    <property type="entry name" value="STRESS RESPONSE REGULATOR PROTEIN 1"/>
    <property type="match status" value="1"/>
</dbReference>
<name>A0A1Z4KR29_ANAVA</name>
<dbReference type="InterPro" id="IPR050595">
    <property type="entry name" value="Bact_response_regulator"/>
</dbReference>
<dbReference type="EMBL" id="AP018216">
    <property type="protein sequence ID" value="BAY71408.1"/>
    <property type="molecule type" value="Genomic_DNA"/>
</dbReference>
<dbReference type="GO" id="GO:0000160">
    <property type="term" value="P:phosphorelay signal transduction system"/>
    <property type="evidence" value="ECO:0007669"/>
    <property type="project" value="InterPro"/>
</dbReference>
<proteinExistence type="predicted"/>
<organism evidence="4 5">
    <name type="scientific">Trichormus variabilis NIES-23</name>
    <dbReference type="NCBI Taxonomy" id="1973479"/>
    <lineage>
        <taxon>Bacteria</taxon>
        <taxon>Bacillati</taxon>
        <taxon>Cyanobacteriota</taxon>
        <taxon>Cyanophyceae</taxon>
        <taxon>Nostocales</taxon>
        <taxon>Nostocaceae</taxon>
        <taxon>Trichormus</taxon>
    </lineage>
</organism>
<keyword evidence="1 2" id="KW-0597">Phosphoprotein</keyword>
<evidence type="ECO:0000256" key="2">
    <source>
        <dbReference type="PROSITE-ProRule" id="PRU00169"/>
    </source>
</evidence>
<dbReference type="InterPro" id="IPR011006">
    <property type="entry name" value="CheY-like_superfamily"/>
</dbReference>
<evidence type="ECO:0000313" key="4">
    <source>
        <dbReference type="EMBL" id="BAY71408.1"/>
    </source>
</evidence>
<dbReference type="SMART" id="SM00448">
    <property type="entry name" value="REC"/>
    <property type="match status" value="1"/>
</dbReference>
<sequence length="164" mass="18152">MTAKHIDTKKKLDNCVYSDCHPITSINKILMKTVLIVEDDLINARVFSKILTKRGGLGVKHTENVDEVMKIAQLGEADLILMDVSLSRSVYQGKSVDGIKITQMLKSDPQTANLPVILVTAHAMEGDRENFLRLSGADGYISKPVVDHQQFVDQIIALLPSDNH</sequence>